<evidence type="ECO:0000256" key="4">
    <source>
        <dbReference type="ARBA" id="ARBA00022989"/>
    </source>
</evidence>
<feature type="transmembrane region" description="Helical" evidence="7">
    <location>
        <begin position="405"/>
        <end position="433"/>
    </location>
</feature>
<keyword evidence="11" id="KW-1185">Reference proteome</keyword>
<sequence>MSIVNRTAGKTSANQGLLAALKKEDFDRAGKLGTNFAIAIEALWANRLRSLLTTLGIFIGVASVVSMVSLVQGVGANLTDTIESLGTNMIIIAPGTGNNVSNSGVSSNGSISVSSRVTSVLPASETTLSLTPSDVQAVAKVSSVSAVSPIISVNVQAIYGNQNWNTHLKGVDTSLEQIQNWSIEQGSWFSASDQQGARLVAVLGQTVAQNLFASSGQNPIGKTIRVRDQVLRVVGVLATKGGASSSDDVIFVPFSTALYRFKNNGYIDQIIVQVADSNNIDRVQSDITTMLEQRHHIGKNTPDDFNLTSSKQLLQTFDQIITLATALYVSIASISLTVGGVGIMNIMIVSVTERTREIGIRLSLGAQREDILNQFLIEAMTLSLLGGLIGLLLGLLLGLGITTRLAIPFIITPFSLLLPFVMSAGIGVTFGFYPAFRAAQLDPIESLHAL</sequence>
<dbReference type="GO" id="GO:0005886">
    <property type="term" value="C:plasma membrane"/>
    <property type="evidence" value="ECO:0007669"/>
    <property type="project" value="UniProtKB-SubCell"/>
</dbReference>
<dbReference type="Pfam" id="PF12704">
    <property type="entry name" value="MacB_PCD"/>
    <property type="match status" value="1"/>
</dbReference>
<organism evidence="10 11">
    <name type="scientific">Reticulibacter mediterranei</name>
    <dbReference type="NCBI Taxonomy" id="2778369"/>
    <lineage>
        <taxon>Bacteria</taxon>
        <taxon>Bacillati</taxon>
        <taxon>Chloroflexota</taxon>
        <taxon>Ktedonobacteria</taxon>
        <taxon>Ktedonobacterales</taxon>
        <taxon>Reticulibacteraceae</taxon>
        <taxon>Reticulibacter</taxon>
    </lineage>
</organism>
<evidence type="ECO:0000313" key="11">
    <source>
        <dbReference type="Proteomes" id="UP000597444"/>
    </source>
</evidence>
<comment type="similarity">
    <text evidence="6">Belongs to the ABC-4 integral membrane protein family.</text>
</comment>
<comment type="subcellular location">
    <subcellularLocation>
        <location evidence="1">Cell membrane</location>
        <topology evidence="1">Multi-pass membrane protein</topology>
    </subcellularLocation>
</comment>
<evidence type="ECO:0000256" key="1">
    <source>
        <dbReference type="ARBA" id="ARBA00004651"/>
    </source>
</evidence>
<dbReference type="Pfam" id="PF02687">
    <property type="entry name" value="FtsX"/>
    <property type="match status" value="1"/>
</dbReference>
<evidence type="ECO:0000259" key="9">
    <source>
        <dbReference type="Pfam" id="PF12704"/>
    </source>
</evidence>
<feature type="domain" description="MacB-like periplasmic core" evidence="9">
    <location>
        <begin position="50"/>
        <end position="289"/>
    </location>
</feature>
<dbReference type="InterPro" id="IPR025857">
    <property type="entry name" value="MacB_PCD"/>
</dbReference>
<dbReference type="PANTHER" id="PTHR30572:SF4">
    <property type="entry name" value="ABC TRANSPORTER PERMEASE YTRF"/>
    <property type="match status" value="1"/>
</dbReference>
<evidence type="ECO:0000259" key="8">
    <source>
        <dbReference type="Pfam" id="PF02687"/>
    </source>
</evidence>
<evidence type="ECO:0000313" key="10">
    <source>
        <dbReference type="EMBL" id="GHO97114.1"/>
    </source>
</evidence>
<comment type="caution">
    <text evidence="10">The sequence shown here is derived from an EMBL/GenBank/DDBJ whole genome shotgun (WGS) entry which is preliminary data.</text>
</comment>
<keyword evidence="2" id="KW-1003">Cell membrane</keyword>
<dbReference type="GO" id="GO:0022857">
    <property type="term" value="F:transmembrane transporter activity"/>
    <property type="evidence" value="ECO:0007669"/>
    <property type="project" value="TreeGrafter"/>
</dbReference>
<evidence type="ECO:0000256" key="2">
    <source>
        <dbReference type="ARBA" id="ARBA00022475"/>
    </source>
</evidence>
<reference evidence="10" key="1">
    <citation type="submission" date="2020-10" db="EMBL/GenBank/DDBJ databases">
        <title>Taxonomic study of unclassified bacteria belonging to the class Ktedonobacteria.</title>
        <authorList>
            <person name="Yabe S."/>
            <person name="Wang C.M."/>
            <person name="Zheng Y."/>
            <person name="Sakai Y."/>
            <person name="Cavaletti L."/>
            <person name="Monciardini P."/>
            <person name="Donadio S."/>
        </authorList>
    </citation>
    <scope>NUCLEOTIDE SEQUENCE</scope>
    <source>
        <strain evidence="10">ID150040</strain>
    </source>
</reference>
<feature type="transmembrane region" description="Helical" evidence="7">
    <location>
        <begin position="326"/>
        <end position="351"/>
    </location>
</feature>
<dbReference type="AlphaFoldDB" id="A0A8J3ISJ7"/>
<evidence type="ECO:0000256" key="6">
    <source>
        <dbReference type="ARBA" id="ARBA00038076"/>
    </source>
</evidence>
<dbReference type="EMBL" id="BNJK01000001">
    <property type="protein sequence ID" value="GHO97114.1"/>
    <property type="molecule type" value="Genomic_DNA"/>
</dbReference>
<keyword evidence="4 7" id="KW-1133">Transmembrane helix</keyword>
<evidence type="ECO:0000256" key="5">
    <source>
        <dbReference type="ARBA" id="ARBA00023136"/>
    </source>
</evidence>
<dbReference type="InterPro" id="IPR003838">
    <property type="entry name" value="ABC3_permease_C"/>
</dbReference>
<feature type="transmembrane region" description="Helical" evidence="7">
    <location>
        <begin position="372"/>
        <end position="399"/>
    </location>
</feature>
<accession>A0A8J3ISJ7</accession>
<protein>
    <submittedName>
        <fullName evidence="10">Multidrug ABC transporter substrate-binding protein</fullName>
    </submittedName>
</protein>
<proteinExistence type="inferred from homology"/>
<dbReference type="PANTHER" id="PTHR30572">
    <property type="entry name" value="MEMBRANE COMPONENT OF TRANSPORTER-RELATED"/>
    <property type="match status" value="1"/>
</dbReference>
<feature type="domain" description="ABC3 transporter permease C-terminal" evidence="8">
    <location>
        <begin position="330"/>
        <end position="443"/>
    </location>
</feature>
<dbReference type="InterPro" id="IPR050250">
    <property type="entry name" value="Macrolide_Exporter_MacB"/>
</dbReference>
<name>A0A8J3ISJ7_9CHLR</name>
<gene>
    <name evidence="10" type="ORF">KSF_071620</name>
</gene>
<keyword evidence="5 7" id="KW-0472">Membrane</keyword>
<dbReference type="RefSeq" id="WP_220207698.1">
    <property type="nucleotide sequence ID" value="NZ_BNJK01000001.1"/>
</dbReference>
<dbReference type="Proteomes" id="UP000597444">
    <property type="component" value="Unassembled WGS sequence"/>
</dbReference>
<evidence type="ECO:0000256" key="7">
    <source>
        <dbReference type="SAM" id="Phobius"/>
    </source>
</evidence>
<keyword evidence="3 7" id="KW-0812">Transmembrane</keyword>
<evidence type="ECO:0000256" key="3">
    <source>
        <dbReference type="ARBA" id="ARBA00022692"/>
    </source>
</evidence>